<comment type="caution">
    <text evidence="5">The sequence shown here is derived from an EMBL/GenBank/DDBJ whole genome shotgun (WGS) entry which is preliminary data.</text>
</comment>
<dbReference type="Proteomes" id="UP000054284">
    <property type="component" value="Unassembled WGS sequence"/>
</dbReference>
<evidence type="ECO:0000259" key="4">
    <source>
        <dbReference type="PROSITE" id="PS50893"/>
    </source>
</evidence>
<protein>
    <submittedName>
        <fullName evidence="5">ABC transporter</fullName>
    </submittedName>
</protein>
<dbReference type="PROSITE" id="PS00211">
    <property type="entry name" value="ABC_TRANSPORTER_1"/>
    <property type="match status" value="1"/>
</dbReference>
<dbReference type="GO" id="GO:0005524">
    <property type="term" value="F:ATP binding"/>
    <property type="evidence" value="ECO:0007669"/>
    <property type="project" value="UniProtKB-KW"/>
</dbReference>
<feature type="domain" description="ABC transporter" evidence="4">
    <location>
        <begin position="1"/>
        <end position="203"/>
    </location>
</feature>
<dbReference type="CDD" id="cd03293">
    <property type="entry name" value="ABC_NrtD_SsuB_transporters"/>
    <property type="match status" value="1"/>
</dbReference>
<dbReference type="PANTHER" id="PTHR42788">
    <property type="entry name" value="TAURINE IMPORT ATP-BINDING PROTEIN-RELATED"/>
    <property type="match status" value="1"/>
</dbReference>
<keyword evidence="2" id="KW-0547">Nucleotide-binding</keyword>
<dbReference type="SMART" id="SM00382">
    <property type="entry name" value="AAA"/>
    <property type="match status" value="1"/>
</dbReference>
<dbReference type="InterPro" id="IPR017871">
    <property type="entry name" value="ABC_transporter-like_CS"/>
</dbReference>
<keyword evidence="6" id="KW-1185">Reference proteome</keyword>
<dbReference type="InterPro" id="IPR003439">
    <property type="entry name" value="ABC_transporter-like_ATP-bd"/>
</dbReference>
<evidence type="ECO:0000313" key="6">
    <source>
        <dbReference type="Proteomes" id="UP000054284"/>
    </source>
</evidence>
<keyword evidence="3" id="KW-0067">ATP-binding</keyword>
<dbReference type="Pfam" id="PF00005">
    <property type="entry name" value="ABC_tran"/>
    <property type="match status" value="1"/>
</dbReference>
<evidence type="ECO:0000256" key="3">
    <source>
        <dbReference type="ARBA" id="ARBA00022840"/>
    </source>
</evidence>
<dbReference type="EMBL" id="ASRH01000002">
    <property type="protein sequence ID" value="EWG07885.1"/>
    <property type="molecule type" value="Genomic_DNA"/>
</dbReference>
<keyword evidence="1" id="KW-0813">Transport</keyword>
<accession>W7KKG8</accession>
<dbReference type="PROSITE" id="PS50893">
    <property type="entry name" value="ABC_TRANSPORTER_2"/>
    <property type="match status" value="1"/>
</dbReference>
<reference evidence="5 6" key="1">
    <citation type="journal article" date="2014" name="Genome Announc.">
        <title>Draft Genome Sequence of the Sulfolobales Archaeon AZ1, Obtained through Metagenomic Analysis of a Mexican Hot Spring.</title>
        <authorList>
            <person name="Servin-Garciduenas L.E."/>
            <person name="Martinez-Romero E."/>
        </authorList>
    </citation>
    <scope>NUCLEOTIDE SEQUENCE [LARGE SCALE GENOMIC DNA]</scope>
    <source>
        <strain evidence="5">AZ1-illumnia</strain>
    </source>
</reference>
<name>W7KKG8_9CREN</name>
<proteinExistence type="predicted"/>
<evidence type="ECO:0000256" key="1">
    <source>
        <dbReference type="ARBA" id="ARBA00022448"/>
    </source>
</evidence>
<dbReference type="GO" id="GO:0016887">
    <property type="term" value="F:ATP hydrolysis activity"/>
    <property type="evidence" value="ECO:0007669"/>
    <property type="project" value="InterPro"/>
</dbReference>
<sequence length="227" mass="25491">MAIVGPSGIGKSTLLRILGGFIKPTSGEVRLMGKKVTSPTPKIALIHQSIATFPWLTALDNVKLGLKYKKLSKEEEDKIARKMLEVVGLQGFENFYPKQMSGGMRQRVAIARALAADPLVLLMDEPFSHLDELTAEGLRQEVYNMIFNEETSLRSAVLVSHNLTEVLELSDRIFVLNNRPASVVGEIKVEMERPRNPKSKEFQQYLDELYKLLTPIPKKIKEDGKND</sequence>
<dbReference type="InterPro" id="IPR027417">
    <property type="entry name" value="P-loop_NTPase"/>
</dbReference>
<gene>
    <name evidence="5" type="ORF">ASUL_02539</name>
</gene>
<dbReference type="InterPro" id="IPR050166">
    <property type="entry name" value="ABC_transporter_ATP-bind"/>
</dbReference>
<dbReference type="PATRIC" id="fig|1326980.6.peg.498"/>
<dbReference type="AlphaFoldDB" id="W7KKG8"/>
<evidence type="ECO:0000313" key="5">
    <source>
        <dbReference type="EMBL" id="EWG07885.1"/>
    </source>
</evidence>
<dbReference type="InterPro" id="IPR003593">
    <property type="entry name" value="AAA+_ATPase"/>
</dbReference>
<dbReference type="PANTHER" id="PTHR42788:SF13">
    <property type="entry name" value="ALIPHATIC SULFONATES IMPORT ATP-BINDING PROTEIN SSUB"/>
    <property type="match status" value="1"/>
</dbReference>
<dbReference type="SUPFAM" id="SSF52540">
    <property type="entry name" value="P-loop containing nucleoside triphosphate hydrolases"/>
    <property type="match status" value="1"/>
</dbReference>
<dbReference type="Gene3D" id="3.40.50.300">
    <property type="entry name" value="P-loop containing nucleotide triphosphate hydrolases"/>
    <property type="match status" value="1"/>
</dbReference>
<organism evidence="5 6">
    <name type="scientific">Candidatus Aramenus sulfurataquae</name>
    <dbReference type="NCBI Taxonomy" id="1326980"/>
    <lineage>
        <taxon>Archaea</taxon>
        <taxon>Thermoproteota</taxon>
        <taxon>Thermoprotei</taxon>
        <taxon>Sulfolobales</taxon>
        <taxon>Sulfolobaceae</taxon>
        <taxon>Candidatus Aramenus</taxon>
    </lineage>
</organism>
<evidence type="ECO:0000256" key="2">
    <source>
        <dbReference type="ARBA" id="ARBA00022741"/>
    </source>
</evidence>